<dbReference type="InterPro" id="IPR051029">
    <property type="entry name" value="mRNA_Capping_Enz/RNA_Phosphat"/>
</dbReference>
<dbReference type="Gene3D" id="2.40.50.140">
    <property type="entry name" value="Nucleic acid-binding proteins"/>
    <property type="match status" value="1"/>
</dbReference>
<feature type="binding site" evidence="12">
    <location>
        <position position="146"/>
    </location>
    <ligand>
        <name>GTP</name>
        <dbReference type="ChEBI" id="CHEBI:37565"/>
    </ligand>
</feature>
<comment type="subcellular location">
    <subcellularLocation>
        <location evidence="1">Nucleus</location>
    </subcellularLocation>
</comment>
<organism evidence="16">
    <name type="scientific">Hydra vulgaris</name>
    <name type="common">Hydra</name>
    <name type="synonym">Hydra attenuata</name>
    <dbReference type="NCBI Taxonomy" id="6087"/>
    <lineage>
        <taxon>Eukaryota</taxon>
        <taxon>Metazoa</taxon>
        <taxon>Cnidaria</taxon>
        <taxon>Hydrozoa</taxon>
        <taxon>Hydroidolina</taxon>
        <taxon>Anthoathecata</taxon>
        <taxon>Aplanulata</taxon>
        <taxon>Hydridae</taxon>
        <taxon>Hydra</taxon>
    </lineage>
</organism>
<comment type="catalytic activity">
    <reaction evidence="10">
        <text>a 5'-end diphospho-ribonucleoside in mRNA + GTP + H(+) = a 5'-end (5'-triphosphoguanosine)-ribonucleoside in mRNA + diphosphate</text>
        <dbReference type="Rhea" id="RHEA:67012"/>
        <dbReference type="Rhea" id="RHEA-COMP:17165"/>
        <dbReference type="Rhea" id="RHEA-COMP:17166"/>
        <dbReference type="ChEBI" id="CHEBI:15378"/>
        <dbReference type="ChEBI" id="CHEBI:33019"/>
        <dbReference type="ChEBI" id="CHEBI:37565"/>
        <dbReference type="ChEBI" id="CHEBI:167616"/>
        <dbReference type="ChEBI" id="CHEBI:167617"/>
        <dbReference type="EC" id="2.7.7.50"/>
    </reaction>
    <physiologicalReaction direction="left-to-right" evidence="10">
        <dbReference type="Rhea" id="RHEA:67013"/>
    </physiologicalReaction>
</comment>
<dbReference type="GO" id="GO:0004484">
    <property type="term" value="F:mRNA guanylyltransferase activity"/>
    <property type="evidence" value="ECO:0007669"/>
    <property type="project" value="UniProtKB-EC"/>
</dbReference>
<name>T2MIS6_HYDVU</name>
<feature type="domain" description="mRNA capping enzyme C-terminal" evidence="15">
    <location>
        <begin position="312"/>
        <end position="405"/>
    </location>
</feature>
<evidence type="ECO:0000256" key="2">
    <source>
        <dbReference type="ARBA" id="ARBA00012475"/>
    </source>
</evidence>
<feature type="binding site" evidence="12">
    <location>
        <begin position="375"/>
        <end position="380"/>
    </location>
    <ligand>
        <name>GTP</name>
        <dbReference type="ChEBI" id="CHEBI:37565"/>
    </ligand>
</feature>
<feature type="binding site" evidence="12">
    <location>
        <begin position="190"/>
        <end position="192"/>
    </location>
    <ligand>
        <name>GTP</name>
        <dbReference type="ChEBI" id="CHEBI:37565"/>
    </ligand>
</feature>
<keyword evidence="7" id="KW-0506">mRNA capping</keyword>
<evidence type="ECO:0000256" key="6">
    <source>
        <dbReference type="ARBA" id="ARBA00022741"/>
    </source>
</evidence>
<evidence type="ECO:0000256" key="4">
    <source>
        <dbReference type="ARBA" id="ARBA00022679"/>
    </source>
</evidence>
<dbReference type="InterPro" id="IPR029021">
    <property type="entry name" value="Prot-tyrosine_phosphatase-like"/>
</dbReference>
<evidence type="ECO:0000256" key="12">
    <source>
        <dbReference type="PIRSR" id="PIRSR036958-3"/>
    </source>
</evidence>
<dbReference type="FunFam" id="3.30.470.30:FF:000040">
    <property type="entry name" value="mRNA-capping enzyme"/>
    <property type="match status" value="1"/>
</dbReference>
<keyword evidence="5" id="KW-0548">Nucleotidyltransferase</keyword>
<dbReference type="Gene3D" id="3.30.470.30">
    <property type="entry name" value="DNA ligase/mRNA capping enzyme"/>
    <property type="match status" value="1"/>
</dbReference>
<feature type="active site" description="N6-GMP-lysine intermediate" evidence="11">
    <location>
        <position position="141"/>
    </location>
</feature>
<dbReference type="PANTHER" id="PTHR10367:SF17">
    <property type="entry name" value="MRNA-CAPPING ENZYME"/>
    <property type="match status" value="1"/>
</dbReference>
<feature type="region of interest" description="Disordered" evidence="13">
    <location>
        <begin position="30"/>
        <end position="73"/>
    </location>
</feature>
<evidence type="ECO:0000256" key="5">
    <source>
        <dbReference type="ARBA" id="ARBA00022695"/>
    </source>
</evidence>
<dbReference type="Pfam" id="PF01331">
    <property type="entry name" value="mRNA_cap_enzyme"/>
    <property type="match status" value="1"/>
</dbReference>
<dbReference type="SUPFAM" id="SSF50249">
    <property type="entry name" value="Nucleic acid-binding proteins"/>
    <property type="match status" value="1"/>
</dbReference>
<keyword evidence="4" id="KW-0808">Transferase</keyword>
<evidence type="ECO:0000256" key="11">
    <source>
        <dbReference type="PIRSR" id="PIRSR036958-2"/>
    </source>
</evidence>
<evidence type="ECO:0000313" key="16">
    <source>
        <dbReference type="EMBL" id="CDG71840.1"/>
    </source>
</evidence>
<feature type="binding site" evidence="12">
    <location>
        <begin position="305"/>
        <end position="307"/>
    </location>
    <ligand>
        <name>GTP</name>
        <dbReference type="ChEBI" id="CHEBI:37565"/>
    </ligand>
</feature>
<evidence type="ECO:0000256" key="13">
    <source>
        <dbReference type="SAM" id="MobiDB-lite"/>
    </source>
</evidence>
<evidence type="ECO:0000256" key="10">
    <source>
        <dbReference type="ARBA" id="ARBA00044624"/>
    </source>
</evidence>
<evidence type="ECO:0000256" key="1">
    <source>
        <dbReference type="ARBA" id="ARBA00004123"/>
    </source>
</evidence>
<dbReference type="SUPFAM" id="SSF56091">
    <property type="entry name" value="DNA ligase/mRNA capping enzyme, catalytic domain"/>
    <property type="match status" value="1"/>
</dbReference>
<evidence type="ECO:0000256" key="7">
    <source>
        <dbReference type="ARBA" id="ARBA00023042"/>
    </source>
</evidence>
<dbReference type="EC" id="2.7.7.50" evidence="2"/>
<evidence type="ECO:0000256" key="9">
    <source>
        <dbReference type="ARBA" id="ARBA00023242"/>
    </source>
</evidence>
<dbReference type="InterPro" id="IPR013846">
    <property type="entry name" value="mRNA_cap_enzyme_C"/>
</dbReference>
<feature type="domain" description="mRNA capping enzyme adenylation" evidence="14">
    <location>
        <begin position="119"/>
        <end position="307"/>
    </location>
</feature>
<dbReference type="GO" id="GO:0005634">
    <property type="term" value="C:nucleus"/>
    <property type="evidence" value="ECO:0007669"/>
    <property type="project" value="UniProtKB-SubCell"/>
</dbReference>
<dbReference type="GO" id="GO:0005524">
    <property type="term" value="F:ATP binding"/>
    <property type="evidence" value="ECO:0007669"/>
    <property type="project" value="InterPro"/>
</dbReference>
<evidence type="ECO:0000259" key="15">
    <source>
        <dbReference type="Pfam" id="PF03919"/>
    </source>
</evidence>
<feature type="binding site" evidence="12">
    <location>
        <position position="162"/>
    </location>
    <ligand>
        <name>GTP</name>
        <dbReference type="ChEBI" id="CHEBI:37565"/>
    </ligand>
</feature>
<feature type="non-terminal residue" evidence="16">
    <location>
        <position position="1"/>
    </location>
</feature>
<dbReference type="GO" id="GO:0005525">
    <property type="term" value="F:GTP binding"/>
    <property type="evidence" value="ECO:0007669"/>
    <property type="project" value="UniProtKB-KW"/>
</dbReference>
<evidence type="ECO:0000256" key="3">
    <source>
        <dbReference type="ARBA" id="ARBA00022664"/>
    </source>
</evidence>
<feature type="compositionally biased region" description="Acidic residues" evidence="13">
    <location>
        <begin position="48"/>
        <end position="61"/>
    </location>
</feature>
<dbReference type="InterPro" id="IPR012340">
    <property type="entry name" value="NA-bd_OB-fold"/>
</dbReference>
<gene>
    <name evidence="16" type="primary">RNGTT</name>
</gene>
<dbReference type="Gene3D" id="3.90.190.10">
    <property type="entry name" value="Protein tyrosine phosphatase superfamily"/>
    <property type="match status" value="1"/>
</dbReference>
<dbReference type="PANTHER" id="PTHR10367">
    <property type="entry name" value="MRNA-CAPPING ENZYME"/>
    <property type="match status" value="1"/>
</dbReference>
<proteinExistence type="evidence at transcript level"/>
<dbReference type="GO" id="GO:0006370">
    <property type="term" value="P:7-methylguanosine mRNA capping"/>
    <property type="evidence" value="ECO:0007669"/>
    <property type="project" value="UniProtKB-KW"/>
</dbReference>
<keyword evidence="9" id="KW-0539">Nucleus</keyword>
<dbReference type="FunFam" id="2.40.50.140:FF:000291">
    <property type="entry name" value="mRNA-capping enzyme"/>
    <property type="match status" value="1"/>
</dbReference>
<dbReference type="InterPro" id="IPR017074">
    <property type="entry name" value="mRNA_cap_enz_bifunc"/>
</dbReference>
<dbReference type="EMBL" id="HAAD01005608">
    <property type="protein sequence ID" value="CDG71840.1"/>
    <property type="molecule type" value="mRNA"/>
</dbReference>
<sequence>SSLDAALDLFSKCRPPGIYKEDYIQELYKRFGTEEQNPPPPPALPDWCFDEDEEASGDEDHDNSSLERAAKRKRRPYNDNAKFCNNLNIETVMARGAERIQELCEGMLDWDKGNFPGSQPVSMDRKNLEFLGQKPYRVSWKADGTRYIMLILKENEVYFLDRDNSVFVTDKIKFPRRKNPEEHIFDTVVDGELVIDKEGSQTHPRFLIYDIIKFEGQDVGHTDLDRRHLCIDKEIIKPRNDAAQAGRLDKSKEPFAIRKKDFYPCEKAIWVLEKLVPKIPHETDGLIFQPLQDPYTPGQCPFVLKWKPHELNSVDFLLNIATIKQVGCLPERVGCLYVQGYDQPFSKIKVTSELKHYDKRIIECTWENNQWKFLRVREDKSFPNALKTAQSVCASITHPVTKEILNDYINKYLFRTHGAPQFHSK</sequence>
<dbReference type="InterPro" id="IPR001339">
    <property type="entry name" value="mRNA_cap_enzyme_adenylation"/>
</dbReference>
<dbReference type="CDD" id="cd07895">
    <property type="entry name" value="Adenylation_mRNA_capping"/>
    <property type="match status" value="1"/>
</dbReference>
<keyword evidence="3" id="KW-0507">mRNA processing</keyword>
<dbReference type="PIRSF" id="PIRSF036958">
    <property type="entry name" value="mRNA_capping_HCE"/>
    <property type="match status" value="1"/>
</dbReference>
<keyword evidence="6 12" id="KW-0547">Nucleotide-binding</keyword>
<evidence type="ECO:0000259" key="14">
    <source>
        <dbReference type="Pfam" id="PF01331"/>
    </source>
</evidence>
<dbReference type="GO" id="GO:0140818">
    <property type="term" value="F:mRNA 5'-triphosphate monophosphatase activity"/>
    <property type="evidence" value="ECO:0007669"/>
    <property type="project" value="InterPro"/>
</dbReference>
<evidence type="ECO:0000256" key="8">
    <source>
        <dbReference type="ARBA" id="ARBA00023134"/>
    </source>
</evidence>
<dbReference type="OrthoDB" id="200924at2759"/>
<keyword evidence="8 12" id="KW-0342">GTP-binding</keyword>
<dbReference type="AlphaFoldDB" id="T2MIS6"/>
<dbReference type="Pfam" id="PF03919">
    <property type="entry name" value="mRNA_cap_C"/>
    <property type="match status" value="1"/>
</dbReference>
<protein>
    <recommendedName>
        <fullName evidence="2">mRNA guanylyltransferase</fullName>
        <ecNumber evidence="2">2.7.7.50</ecNumber>
    </recommendedName>
</protein>
<reference evidence="16" key="1">
    <citation type="journal article" date="2013" name="Genome Biol. Evol.">
        <title>Punctuated emergences of genetic and phenotypic innovations in eumetazoan, bilaterian, euteleostome, and hominidae ancestors.</title>
        <authorList>
            <person name="Wenger Y."/>
            <person name="Galliot B."/>
        </authorList>
    </citation>
    <scope>NUCLEOTIDE SEQUENCE</scope>
    <source>
        <tissue evidence="16">Whole animals</tissue>
    </source>
</reference>
<accession>T2MIS6</accession>